<feature type="compositionally biased region" description="Basic and acidic residues" evidence="1">
    <location>
        <begin position="1"/>
        <end position="13"/>
    </location>
</feature>
<dbReference type="EMBL" id="ML979132">
    <property type="protein sequence ID" value="KAF1922053.1"/>
    <property type="molecule type" value="Genomic_DNA"/>
</dbReference>
<gene>
    <name evidence="2" type="ORF">BDU57DRAFT_70471</name>
</gene>
<reference evidence="2" key="1">
    <citation type="journal article" date="2020" name="Stud. Mycol.">
        <title>101 Dothideomycetes genomes: a test case for predicting lifestyles and emergence of pathogens.</title>
        <authorList>
            <person name="Haridas S."/>
            <person name="Albert R."/>
            <person name="Binder M."/>
            <person name="Bloem J."/>
            <person name="Labutti K."/>
            <person name="Salamov A."/>
            <person name="Andreopoulos B."/>
            <person name="Baker S."/>
            <person name="Barry K."/>
            <person name="Bills G."/>
            <person name="Bluhm B."/>
            <person name="Cannon C."/>
            <person name="Castanera R."/>
            <person name="Culley D."/>
            <person name="Daum C."/>
            <person name="Ezra D."/>
            <person name="Gonzalez J."/>
            <person name="Henrissat B."/>
            <person name="Kuo A."/>
            <person name="Liang C."/>
            <person name="Lipzen A."/>
            <person name="Lutzoni F."/>
            <person name="Magnuson J."/>
            <person name="Mondo S."/>
            <person name="Nolan M."/>
            <person name="Ohm R."/>
            <person name="Pangilinan J."/>
            <person name="Park H.-J."/>
            <person name="Ramirez L."/>
            <person name="Alfaro M."/>
            <person name="Sun H."/>
            <person name="Tritt A."/>
            <person name="Yoshinaga Y."/>
            <person name="Zwiers L.-H."/>
            <person name="Turgeon B."/>
            <person name="Goodwin S."/>
            <person name="Spatafora J."/>
            <person name="Crous P."/>
            <person name="Grigoriev I."/>
        </authorList>
    </citation>
    <scope>NUCLEOTIDE SEQUENCE</scope>
    <source>
        <strain evidence="2">HMLAC05119</strain>
    </source>
</reference>
<feature type="compositionally biased region" description="Polar residues" evidence="1">
    <location>
        <begin position="40"/>
        <end position="60"/>
    </location>
</feature>
<name>A0A6A5R322_AMPQU</name>
<keyword evidence="3" id="KW-1185">Reference proteome</keyword>
<evidence type="ECO:0000256" key="1">
    <source>
        <dbReference type="SAM" id="MobiDB-lite"/>
    </source>
</evidence>
<protein>
    <submittedName>
        <fullName evidence="2">Uncharacterized protein</fullName>
    </submittedName>
</protein>
<dbReference type="AlphaFoldDB" id="A0A6A5R322"/>
<accession>A0A6A5R322</accession>
<evidence type="ECO:0000313" key="2">
    <source>
        <dbReference type="EMBL" id="KAF1922053.1"/>
    </source>
</evidence>
<proteinExistence type="predicted"/>
<organism evidence="2 3">
    <name type="scientific">Ampelomyces quisqualis</name>
    <name type="common">Powdery mildew agent</name>
    <dbReference type="NCBI Taxonomy" id="50730"/>
    <lineage>
        <taxon>Eukaryota</taxon>
        <taxon>Fungi</taxon>
        <taxon>Dikarya</taxon>
        <taxon>Ascomycota</taxon>
        <taxon>Pezizomycotina</taxon>
        <taxon>Dothideomycetes</taxon>
        <taxon>Pleosporomycetidae</taxon>
        <taxon>Pleosporales</taxon>
        <taxon>Pleosporineae</taxon>
        <taxon>Phaeosphaeriaceae</taxon>
        <taxon>Ampelomyces</taxon>
    </lineage>
</organism>
<sequence length="156" mass="17038">MGEQSHLCDRSGKLSDSGTDSGHASRQISPPPLRRKRTGPETSHSFSNKSRPTAGSSHPSLSKEEVLCRRSSFTGTSKPTAKTTLFGDTQLVTRIRTRTAGARLDRVLVQSQYPEPSPSVEHVLELRMSHIIQSLFVLCVKDITTTAVADLHSAKE</sequence>
<dbReference type="Proteomes" id="UP000800096">
    <property type="component" value="Unassembled WGS sequence"/>
</dbReference>
<feature type="compositionally biased region" description="Polar residues" evidence="1">
    <location>
        <begin position="71"/>
        <end position="82"/>
    </location>
</feature>
<feature type="region of interest" description="Disordered" evidence="1">
    <location>
        <begin position="1"/>
        <end position="82"/>
    </location>
</feature>
<feature type="compositionally biased region" description="Polar residues" evidence="1">
    <location>
        <begin position="14"/>
        <end position="28"/>
    </location>
</feature>
<evidence type="ECO:0000313" key="3">
    <source>
        <dbReference type="Proteomes" id="UP000800096"/>
    </source>
</evidence>